<evidence type="ECO:0000313" key="2">
    <source>
        <dbReference type="EMBL" id="MFC4311112.1"/>
    </source>
</evidence>
<organism evidence="2 3">
    <name type="scientific">Steroidobacter flavus</name>
    <dbReference type="NCBI Taxonomy" id="1842136"/>
    <lineage>
        <taxon>Bacteria</taxon>
        <taxon>Pseudomonadati</taxon>
        <taxon>Pseudomonadota</taxon>
        <taxon>Gammaproteobacteria</taxon>
        <taxon>Steroidobacterales</taxon>
        <taxon>Steroidobacteraceae</taxon>
        <taxon>Steroidobacter</taxon>
    </lineage>
</organism>
<evidence type="ECO:0008006" key="4">
    <source>
        <dbReference type="Google" id="ProtNLM"/>
    </source>
</evidence>
<feature type="chain" id="PRO_5046831344" description="Lipoprotein" evidence="1">
    <location>
        <begin position="30"/>
        <end position="220"/>
    </location>
</feature>
<gene>
    <name evidence="2" type="ORF">ACFPN2_18590</name>
</gene>
<feature type="signal peptide" evidence="1">
    <location>
        <begin position="1"/>
        <end position="29"/>
    </location>
</feature>
<evidence type="ECO:0000313" key="3">
    <source>
        <dbReference type="Proteomes" id="UP001595904"/>
    </source>
</evidence>
<evidence type="ECO:0000256" key="1">
    <source>
        <dbReference type="SAM" id="SignalP"/>
    </source>
</evidence>
<proteinExistence type="predicted"/>
<name>A0ABV8SVV6_9GAMM</name>
<keyword evidence="3" id="KW-1185">Reference proteome</keyword>
<reference evidence="3" key="1">
    <citation type="journal article" date="2019" name="Int. J. Syst. Evol. Microbiol.">
        <title>The Global Catalogue of Microorganisms (GCM) 10K type strain sequencing project: providing services to taxonomists for standard genome sequencing and annotation.</title>
        <authorList>
            <consortium name="The Broad Institute Genomics Platform"/>
            <consortium name="The Broad Institute Genome Sequencing Center for Infectious Disease"/>
            <person name="Wu L."/>
            <person name="Ma J."/>
        </authorList>
    </citation>
    <scope>NUCLEOTIDE SEQUENCE [LARGE SCALE GENOMIC DNA]</scope>
    <source>
        <strain evidence="3">CGMCC 1.10759</strain>
    </source>
</reference>
<dbReference type="RefSeq" id="WP_380599160.1">
    <property type="nucleotide sequence ID" value="NZ_JBHSDU010000003.1"/>
</dbReference>
<comment type="caution">
    <text evidence="2">The sequence shown here is derived from an EMBL/GenBank/DDBJ whole genome shotgun (WGS) entry which is preliminary data.</text>
</comment>
<protein>
    <recommendedName>
        <fullName evidence="4">Lipoprotein</fullName>
    </recommendedName>
</protein>
<accession>A0ABV8SVV6</accession>
<keyword evidence="1" id="KW-0732">Signal</keyword>
<dbReference type="EMBL" id="JBHSDU010000003">
    <property type="protein sequence ID" value="MFC4311112.1"/>
    <property type="molecule type" value="Genomic_DNA"/>
</dbReference>
<sequence>MSKKSGVSVSMNISGLIVLCLAVSGVAAAYEPDVTQQRDETVAGSSDRLIPDGAGSVDRRCMRCLAEFGRYPAAEPAYEWQLQLENGKYVLSSWRLVNPKSAVDFQQVELQRLEVGKQFAEVVYDIWANNILEARFTRHAPVDGTTYRFRTFLRGVGSPSARTSSPSKDLPPKWLVDSGDEILALARGKGAKEATVLTKLQAVRKRLNEYYRPVRVKEPQ</sequence>
<dbReference type="Proteomes" id="UP001595904">
    <property type="component" value="Unassembled WGS sequence"/>
</dbReference>